<accession>A0AAD9S0E8</accession>
<dbReference type="AlphaFoldDB" id="A0AAD9S0E8"/>
<evidence type="ECO:0000256" key="10">
    <source>
        <dbReference type="ARBA" id="ARBA00023242"/>
    </source>
</evidence>
<evidence type="ECO:0000256" key="5">
    <source>
        <dbReference type="ARBA" id="ARBA00022833"/>
    </source>
</evidence>
<comment type="similarity">
    <text evidence="2">Belongs to the THAP1 family.</text>
</comment>
<evidence type="ECO:0000256" key="1">
    <source>
        <dbReference type="ARBA" id="ARBA00004642"/>
    </source>
</evidence>
<evidence type="ECO:0000256" key="9">
    <source>
        <dbReference type="ARBA" id="ARBA00023163"/>
    </source>
</evidence>
<evidence type="ECO:0000259" key="13">
    <source>
        <dbReference type="PROSITE" id="PS50950"/>
    </source>
</evidence>
<dbReference type="Gene3D" id="6.20.210.20">
    <property type="entry name" value="THAP domain"/>
    <property type="match status" value="1"/>
</dbReference>
<dbReference type="PANTHER" id="PTHR46600">
    <property type="entry name" value="THAP DOMAIN-CONTAINING"/>
    <property type="match status" value="1"/>
</dbReference>
<keyword evidence="3" id="KW-0479">Metal-binding</keyword>
<keyword evidence="10" id="KW-0539">Nucleus</keyword>
<evidence type="ECO:0000256" key="7">
    <source>
        <dbReference type="ARBA" id="ARBA00023054"/>
    </source>
</evidence>
<reference evidence="14" key="2">
    <citation type="journal article" date="2023" name="Commun. Biol.">
        <title>Intrasexual cuticular hydrocarbon dimorphism in a wasp sheds light on hydrocarbon biosynthesis genes in Hymenoptera.</title>
        <authorList>
            <person name="Moris V.C."/>
            <person name="Podsiadlowski L."/>
            <person name="Martin S."/>
            <person name="Oeyen J.P."/>
            <person name="Donath A."/>
            <person name="Petersen M."/>
            <person name="Wilbrandt J."/>
            <person name="Misof B."/>
            <person name="Liedtke D."/>
            <person name="Thamm M."/>
            <person name="Scheiner R."/>
            <person name="Schmitt T."/>
            <person name="Niehuis O."/>
        </authorList>
    </citation>
    <scope>NUCLEOTIDE SEQUENCE</scope>
    <source>
        <strain evidence="14">GBR_01_08_01A</strain>
    </source>
</reference>
<dbReference type="Proteomes" id="UP001258017">
    <property type="component" value="Unassembled WGS sequence"/>
</dbReference>
<evidence type="ECO:0000256" key="2">
    <source>
        <dbReference type="ARBA" id="ARBA00006177"/>
    </source>
</evidence>
<dbReference type="GO" id="GO:0043565">
    <property type="term" value="F:sequence-specific DNA binding"/>
    <property type="evidence" value="ECO:0007669"/>
    <property type="project" value="InterPro"/>
</dbReference>
<name>A0AAD9S0E8_9HYME</name>
<dbReference type="GO" id="GO:0008270">
    <property type="term" value="F:zinc ion binding"/>
    <property type="evidence" value="ECO:0007669"/>
    <property type="project" value="UniProtKB-KW"/>
</dbReference>
<gene>
    <name evidence="14" type="ORF">KPH14_007842</name>
</gene>
<keyword evidence="5" id="KW-0862">Zinc</keyword>
<comment type="caution">
    <text evidence="14">The sequence shown here is derived from an EMBL/GenBank/DDBJ whole genome shotgun (WGS) entry which is preliminary data.</text>
</comment>
<evidence type="ECO:0000313" key="14">
    <source>
        <dbReference type="EMBL" id="KAK2589290.1"/>
    </source>
</evidence>
<dbReference type="Pfam" id="PF05485">
    <property type="entry name" value="THAP"/>
    <property type="match status" value="1"/>
</dbReference>
<dbReference type="InterPro" id="IPR038441">
    <property type="entry name" value="THAP_Znf_sf"/>
</dbReference>
<keyword evidence="6" id="KW-0805">Transcription regulation</keyword>
<keyword evidence="9" id="KW-0804">Transcription</keyword>
<keyword evidence="15" id="KW-1185">Reference proteome</keyword>
<keyword evidence="8 12" id="KW-0238">DNA-binding</keyword>
<dbReference type="PANTHER" id="PTHR46600:SF1">
    <property type="entry name" value="THAP DOMAIN-CONTAINING PROTEIN 1"/>
    <property type="match status" value="1"/>
</dbReference>
<evidence type="ECO:0000256" key="12">
    <source>
        <dbReference type="PROSITE-ProRule" id="PRU00309"/>
    </source>
</evidence>
<dbReference type="SMART" id="SM00692">
    <property type="entry name" value="DM3"/>
    <property type="match status" value="1"/>
</dbReference>
<keyword evidence="7" id="KW-0175">Coiled coil</keyword>
<evidence type="ECO:0000256" key="8">
    <source>
        <dbReference type="ARBA" id="ARBA00023125"/>
    </source>
</evidence>
<dbReference type="PROSITE" id="PS50950">
    <property type="entry name" value="ZF_THAP"/>
    <property type="match status" value="1"/>
</dbReference>
<evidence type="ECO:0000256" key="4">
    <source>
        <dbReference type="ARBA" id="ARBA00022771"/>
    </source>
</evidence>
<dbReference type="EMBL" id="JAIFRP010000001">
    <property type="protein sequence ID" value="KAK2589290.1"/>
    <property type="molecule type" value="Genomic_DNA"/>
</dbReference>
<comment type="subcellular location">
    <subcellularLocation>
        <location evidence="1">Nucleus</location>
        <location evidence="1">Nucleoplasm</location>
    </subcellularLocation>
</comment>
<sequence>MTRKCVLCKETNYKNTYSFFSAPKDPETRKKWQAAIAIENYSVSDDTYVCSKHFHKSDIITHWVSGVPPHVITIKYKKCRLRPGAVPGRNIHLQSNIENTEKDHSDLYDLNDFLTFRNSLVQNIDNKKENFLIPRKEQMSNIDKECSDFRGHEYAYESTNRLTKVQSSKDESNGNMSVDDSRTQLKPISIRNIKQEKTTLSSSHSNFEVTVETRTNTEKIRQKENNNYNQFSQVKVKRTTNNSPNMFSYSEEDDTSAEMWEHTEFKNKAYIMKKCVDNTVKTNGNVYIENQTLNIVNNDHLDTYDDCMYDEIREHEILFEDLLEMCFEVALPRGWSCNVTSEGHGTTIVYLSMGMTKTGMPFLEKQVFIKTDMILRCSALNQEIDPIIYNLVREGKDNKVQCLLDIEELIDEFDVRSICEGISDAENFQENNCPKIACKDGTRWRHILCPLIVNNDSARCSKCGMLSHLITRRSRESVPYNSNIILREQRKMYMRQRNIKRAKERYVR</sequence>
<evidence type="ECO:0000313" key="15">
    <source>
        <dbReference type="Proteomes" id="UP001258017"/>
    </source>
</evidence>
<keyword evidence="4 12" id="KW-0863">Zinc-finger</keyword>
<evidence type="ECO:0000256" key="6">
    <source>
        <dbReference type="ARBA" id="ARBA00023015"/>
    </source>
</evidence>
<organism evidence="14 15">
    <name type="scientific">Odynerus spinipes</name>
    <dbReference type="NCBI Taxonomy" id="1348599"/>
    <lineage>
        <taxon>Eukaryota</taxon>
        <taxon>Metazoa</taxon>
        <taxon>Ecdysozoa</taxon>
        <taxon>Arthropoda</taxon>
        <taxon>Hexapoda</taxon>
        <taxon>Insecta</taxon>
        <taxon>Pterygota</taxon>
        <taxon>Neoptera</taxon>
        <taxon>Endopterygota</taxon>
        <taxon>Hymenoptera</taxon>
        <taxon>Apocrita</taxon>
        <taxon>Aculeata</taxon>
        <taxon>Vespoidea</taxon>
        <taxon>Vespidae</taxon>
        <taxon>Eumeninae</taxon>
        <taxon>Odynerus</taxon>
    </lineage>
</organism>
<evidence type="ECO:0000256" key="11">
    <source>
        <dbReference type="ARBA" id="ARBA00023306"/>
    </source>
</evidence>
<proteinExistence type="inferred from homology"/>
<dbReference type="InterPro" id="IPR006612">
    <property type="entry name" value="THAP_Znf"/>
</dbReference>
<keyword evidence="11" id="KW-0131">Cell cycle</keyword>
<protein>
    <recommendedName>
        <fullName evidence="13">THAP-type domain-containing protein</fullName>
    </recommendedName>
</protein>
<evidence type="ECO:0000256" key="3">
    <source>
        <dbReference type="ARBA" id="ARBA00022723"/>
    </source>
</evidence>
<dbReference type="InterPro" id="IPR026516">
    <property type="entry name" value="THAP1/10"/>
</dbReference>
<feature type="domain" description="THAP-type" evidence="13">
    <location>
        <begin position="1"/>
        <end position="90"/>
    </location>
</feature>
<reference evidence="14" key="1">
    <citation type="submission" date="2021-08" db="EMBL/GenBank/DDBJ databases">
        <authorList>
            <person name="Misof B."/>
            <person name="Oliver O."/>
            <person name="Podsiadlowski L."/>
            <person name="Donath A."/>
            <person name="Peters R."/>
            <person name="Mayer C."/>
            <person name="Rust J."/>
            <person name="Gunkel S."/>
            <person name="Lesny P."/>
            <person name="Martin S."/>
            <person name="Oeyen J.P."/>
            <person name="Petersen M."/>
            <person name="Panagiotis P."/>
            <person name="Wilbrandt J."/>
            <person name="Tanja T."/>
        </authorList>
    </citation>
    <scope>NUCLEOTIDE SEQUENCE</scope>
    <source>
        <strain evidence="14">GBR_01_08_01A</strain>
        <tissue evidence="14">Thorax + abdomen</tissue>
    </source>
</reference>
<dbReference type="SMART" id="SM00980">
    <property type="entry name" value="THAP"/>
    <property type="match status" value="1"/>
</dbReference>
<dbReference type="SUPFAM" id="SSF57716">
    <property type="entry name" value="Glucocorticoid receptor-like (DNA-binding domain)"/>
    <property type="match status" value="1"/>
</dbReference>
<dbReference type="GO" id="GO:0005654">
    <property type="term" value="C:nucleoplasm"/>
    <property type="evidence" value="ECO:0007669"/>
    <property type="project" value="UniProtKB-SubCell"/>
</dbReference>